<evidence type="ECO:0000256" key="1">
    <source>
        <dbReference type="ARBA" id="ARBA00006622"/>
    </source>
</evidence>
<dbReference type="InterPro" id="IPR011051">
    <property type="entry name" value="RmlC_Cupin_sf"/>
</dbReference>
<feature type="binding site" evidence="8">
    <location>
        <position position="224"/>
    </location>
    <ligand>
        <name>Fe cation</name>
        <dbReference type="ChEBI" id="CHEBI:24875"/>
        <note>catalytic</note>
    </ligand>
</feature>
<accession>A0A9W8B0J8</accession>
<keyword evidence="11" id="KW-1185">Reference proteome</keyword>
<dbReference type="AlphaFoldDB" id="A0A9W8B0J8"/>
<dbReference type="GO" id="GO:0017172">
    <property type="term" value="F:cysteine dioxygenase activity"/>
    <property type="evidence" value="ECO:0007669"/>
    <property type="project" value="UniProtKB-UniRule"/>
</dbReference>
<evidence type="ECO:0000313" key="11">
    <source>
        <dbReference type="Proteomes" id="UP001150925"/>
    </source>
</evidence>
<evidence type="ECO:0000256" key="5">
    <source>
        <dbReference type="ARBA" id="ARBA00023002"/>
    </source>
</evidence>
<keyword evidence="4 9" id="KW-0223">Dioxygenase</keyword>
<evidence type="ECO:0000313" key="10">
    <source>
        <dbReference type="EMBL" id="KAJ1969187.1"/>
    </source>
</evidence>
<dbReference type="InterPro" id="IPR014710">
    <property type="entry name" value="RmlC-like_jellyroll"/>
</dbReference>
<dbReference type="PANTHER" id="PTHR12918:SF1">
    <property type="entry name" value="CYSTEINE DIOXYGENASE TYPE 1"/>
    <property type="match status" value="1"/>
</dbReference>
<comment type="similarity">
    <text evidence="1 9">Belongs to the cysteine dioxygenase family.</text>
</comment>
<dbReference type="GO" id="GO:0008198">
    <property type="term" value="F:ferrous iron binding"/>
    <property type="evidence" value="ECO:0007669"/>
    <property type="project" value="TreeGrafter"/>
</dbReference>
<evidence type="ECO:0000256" key="6">
    <source>
        <dbReference type="ARBA" id="ARBA00023004"/>
    </source>
</evidence>
<keyword evidence="3 8" id="KW-0479">Metal-binding</keyword>
<dbReference type="GO" id="GO:0019448">
    <property type="term" value="P:L-cysteine catabolic process"/>
    <property type="evidence" value="ECO:0007669"/>
    <property type="project" value="TreeGrafter"/>
</dbReference>
<dbReference type="Gene3D" id="2.60.120.10">
    <property type="entry name" value="Jelly Rolls"/>
    <property type="match status" value="1"/>
</dbReference>
<proteinExistence type="inferred from homology"/>
<evidence type="ECO:0000256" key="9">
    <source>
        <dbReference type="RuleBase" id="RU366010"/>
    </source>
</evidence>
<evidence type="ECO:0000256" key="2">
    <source>
        <dbReference type="ARBA" id="ARBA00013133"/>
    </source>
</evidence>
<evidence type="ECO:0000256" key="8">
    <source>
        <dbReference type="PIRSR" id="PIRSR610300-51"/>
    </source>
</evidence>
<evidence type="ECO:0000256" key="3">
    <source>
        <dbReference type="ARBA" id="ARBA00022723"/>
    </source>
</evidence>
<comment type="catalytic activity">
    <reaction evidence="9">
        <text>L-cysteine + O2 = 3-sulfino-L-alanine + H(+)</text>
        <dbReference type="Rhea" id="RHEA:20441"/>
        <dbReference type="ChEBI" id="CHEBI:15378"/>
        <dbReference type="ChEBI" id="CHEBI:15379"/>
        <dbReference type="ChEBI" id="CHEBI:35235"/>
        <dbReference type="ChEBI" id="CHEBI:61085"/>
        <dbReference type="EC" id="1.13.11.20"/>
    </reaction>
</comment>
<feature type="cross-link" description="3'-(S-cysteinyl)-tyrosine (Cys-Tyr)" evidence="7">
    <location>
        <begin position="142"/>
        <end position="241"/>
    </location>
</feature>
<dbReference type="OrthoDB" id="543511at2759"/>
<evidence type="ECO:0000256" key="7">
    <source>
        <dbReference type="PIRSR" id="PIRSR610300-50"/>
    </source>
</evidence>
<dbReference type="Proteomes" id="UP001150925">
    <property type="component" value="Unassembled WGS sequence"/>
</dbReference>
<keyword evidence="7" id="KW-0883">Thioether bond</keyword>
<keyword evidence="5 9" id="KW-0560">Oxidoreductase</keyword>
<sequence>MLNPLTSLTTSHCSMPYCARHVLPATRKDRQLQLQRLIEAINGVPHAPCLRVPFDLQFLIRAIRYELGDNGLDSAGVDVGRIQALMAAYSSNRTDWAQYAWFDKYRYTRNLVDDGNGQFNLLILAWGPNHHSAIHDHSHSHCIMKVLDGSLVESQYYWPENTTQEERGRIAFSENEHYTSSKADGKITTVSSCSSGTQRPLRLKQERTYRTDEVTYIHDKIGLHRVGNPSTTLSAVSLHLYTPPIRACRSFNETTGKARSSSCQTFYSQYGVRTSCLSD</sequence>
<evidence type="ECO:0000256" key="4">
    <source>
        <dbReference type="ARBA" id="ARBA00022964"/>
    </source>
</evidence>
<feature type="binding site" evidence="8">
    <location>
        <position position="135"/>
    </location>
    <ligand>
        <name>Fe cation</name>
        <dbReference type="ChEBI" id="CHEBI:24875"/>
        <note>catalytic</note>
    </ligand>
</feature>
<gene>
    <name evidence="10" type="ORF">IWQ62_000783</name>
</gene>
<organism evidence="10 11">
    <name type="scientific">Dispira parvispora</name>
    <dbReference type="NCBI Taxonomy" id="1520584"/>
    <lineage>
        <taxon>Eukaryota</taxon>
        <taxon>Fungi</taxon>
        <taxon>Fungi incertae sedis</taxon>
        <taxon>Zoopagomycota</taxon>
        <taxon>Kickxellomycotina</taxon>
        <taxon>Dimargaritomycetes</taxon>
        <taxon>Dimargaritales</taxon>
        <taxon>Dimargaritaceae</taxon>
        <taxon>Dispira</taxon>
    </lineage>
</organism>
<comment type="cofactor">
    <cofactor evidence="9">
        <name>Fe cation</name>
        <dbReference type="ChEBI" id="CHEBI:24875"/>
    </cofactor>
    <text evidence="9">Binds 1 Fe cation per subunit.</text>
</comment>
<dbReference type="PANTHER" id="PTHR12918">
    <property type="entry name" value="CYSTEINE DIOXYGENASE"/>
    <property type="match status" value="1"/>
</dbReference>
<protein>
    <recommendedName>
        <fullName evidence="2 9">Cysteine dioxygenase</fullName>
        <ecNumber evidence="2 9">1.13.11.20</ecNumber>
    </recommendedName>
</protein>
<dbReference type="EC" id="1.13.11.20" evidence="2 9"/>
<comment type="caution">
    <text evidence="10">The sequence shown here is derived from an EMBL/GenBank/DDBJ whole genome shotgun (WGS) entry which is preliminary data.</text>
</comment>
<name>A0A9W8B0J8_9FUNG</name>
<dbReference type="Pfam" id="PF05995">
    <property type="entry name" value="CDO_I"/>
    <property type="match status" value="1"/>
</dbReference>
<reference evidence="10" key="1">
    <citation type="submission" date="2022-07" db="EMBL/GenBank/DDBJ databases">
        <title>Phylogenomic reconstructions and comparative analyses of Kickxellomycotina fungi.</title>
        <authorList>
            <person name="Reynolds N.K."/>
            <person name="Stajich J.E."/>
            <person name="Barry K."/>
            <person name="Grigoriev I.V."/>
            <person name="Crous P."/>
            <person name="Smith M.E."/>
        </authorList>
    </citation>
    <scope>NUCLEOTIDE SEQUENCE</scope>
    <source>
        <strain evidence="10">RSA 1196</strain>
    </source>
</reference>
<dbReference type="CDD" id="cd10548">
    <property type="entry name" value="cupin_CDO"/>
    <property type="match status" value="1"/>
</dbReference>
<dbReference type="InterPro" id="IPR010300">
    <property type="entry name" value="CDO_1"/>
</dbReference>
<dbReference type="EMBL" id="JANBPY010000085">
    <property type="protein sequence ID" value="KAJ1969187.1"/>
    <property type="molecule type" value="Genomic_DNA"/>
</dbReference>
<dbReference type="SUPFAM" id="SSF51182">
    <property type="entry name" value="RmlC-like cupins"/>
    <property type="match status" value="1"/>
</dbReference>
<keyword evidence="6 8" id="KW-0408">Iron</keyword>
<feature type="binding site" evidence="8">
    <location>
        <position position="137"/>
    </location>
    <ligand>
        <name>Fe cation</name>
        <dbReference type="ChEBI" id="CHEBI:24875"/>
        <note>catalytic</note>
    </ligand>
</feature>